<name>A0A1I0WTH6_9CLOT</name>
<evidence type="ECO:0000313" key="2">
    <source>
        <dbReference type="EMBL" id="SFA91306.1"/>
    </source>
</evidence>
<reference evidence="2 3" key="1">
    <citation type="submission" date="2016-10" db="EMBL/GenBank/DDBJ databases">
        <authorList>
            <person name="de Groot N.N."/>
        </authorList>
    </citation>
    <scope>NUCLEOTIDE SEQUENCE [LARGE SCALE GENOMIC DNA]</scope>
    <source>
        <strain evidence="2 3">DSM 12271</strain>
    </source>
</reference>
<dbReference type="STRING" id="84698.SAMN04488528_10065"/>
<feature type="domain" description="Lactate/malate dehydrogenase N-terminal" evidence="1">
    <location>
        <begin position="110"/>
        <end position="251"/>
    </location>
</feature>
<organism evidence="2 3">
    <name type="scientific">Clostridium frigidicarnis</name>
    <dbReference type="NCBI Taxonomy" id="84698"/>
    <lineage>
        <taxon>Bacteria</taxon>
        <taxon>Bacillati</taxon>
        <taxon>Bacillota</taxon>
        <taxon>Clostridia</taxon>
        <taxon>Eubacteriales</taxon>
        <taxon>Clostridiaceae</taxon>
        <taxon>Clostridium</taxon>
    </lineage>
</organism>
<proteinExistence type="predicted"/>
<dbReference type="PANTHER" id="PTHR43128:SF16">
    <property type="entry name" value="L-LACTATE DEHYDROGENASE"/>
    <property type="match status" value="1"/>
</dbReference>
<dbReference type="PANTHER" id="PTHR43128">
    <property type="entry name" value="L-2-HYDROXYCARBOXYLATE DEHYDROGENASE (NAD(P)(+))"/>
    <property type="match status" value="1"/>
</dbReference>
<dbReference type="RefSeq" id="WP_090039371.1">
    <property type="nucleotide sequence ID" value="NZ_FOKI01000006.1"/>
</dbReference>
<dbReference type="InterPro" id="IPR036291">
    <property type="entry name" value="NAD(P)-bd_dom_sf"/>
</dbReference>
<sequence>MNYYKLKDKVLITNEDLSFEKVCEGDLKNFNGHVFYGDKKPLDSFRSFFKINSTEDLKEETLEILKNHKNSNDYPSILLNAINENRASFVNLNNDSFKDIINNCNPKKWRVNVVGLGDVGGTLITGLRLLGGDIVESIGIFDLDKNKIDRWIFECNQILDINNPTAPYIEEVKEDELFNCNMFVFCVSVGVPEVGREKEDVRLVQFGGNKKVLSLYAKKARENNFTGIFSVVSDPVDLLCKVAFNESNKNSNGEFDFKGLKSHQIKGFGLGVMNARANHFAMENLETKNYLEEGRAFGPHGEGLLIINSMTNYNEDLSNMLTHKTKTANLKIRSAGFKPYIAPALSSGSISLIATMSGKWHYSANFIGGTFMGCKNIETPYGTCIETYDFPSNVFEKLQNTYDYLNSIYK</sequence>
<dbReference type="GO" id="GO:0004459">
    <property type="term" value="F:L-lactate dehydrogenase (NAD+) activity"/>
    <property type="evidence" value="ECO:0007669"/>
    <property type="project" value="TreeGrafter"/>
</dbReference>
<dbReference type="AlphaFoldDB" id="A0A1I0WTH6"/>
<dbReference type="InterPro" id="IPR001236">
    <property type="entry name" value="Lactate/malate_DH_N"/>
</dbReference>
<keyword evidence="3" id="KW-1185">Reference proteome</keyword>
<dbReference type="Gene3D" id="3.40.50.720">
    <property type="entry name" value="NAD(P)-binding Rossmann-like Domain"/>
    <property type="match status" value="1"/>
</dbReference>
<protein>
    <submittedName>
        <fullName evidence="2">Malate/lactate dehydrogenase</fullName>
    </submittedName>
</protein>
<dbReference type="Pfam" id="PF00056">
    <property type="entry name" value="Ldh_1_N"/>
    <property type="match status" value="1"/>
</dbReference>
<dbReference type="Proteomes" id="UP000198619">
    <property type="component" value="Unassembled WGS sequence"/>
</dbReference>
<gene>
    <name evidence="2" type="ORF">SAMN04488528_10065</name>
</gene>
<dbReference type="EMBL" id="FOKI01000006">
    <property type="protein sequence ID" value="SFA91306.1"/>
    <property type="molecule type" value="Genomic_DNA"/>
</dbReference>
<evidence type="ECO:0000313" key="3">
    <source>
        <dbReference type="Proteomes" id="UP000198619"/>
    </source>
</evidence>
<dbReference type="OrthoDB" id="1704578at2"/>
<accession>A0A1I0WTH6</accession>
<dbReference type="SUPFAM" id="SSF51735">
    <property type="entry name" value="NAD(P)-binding Rossmann-fold domains"/>
    <property type="match status" value="1"/>
</dbReference>
<dbReference type="GO" id="GO:0006089">
    <property type="term" value="P:lactate metabolic process"/>
    <property type="evidence" value="ECO:0007669"/>
    <property type="project" value="TreeGrafter"/>
</dbReference>
<evidence type="ECO:0000259" key="1">
    <source>
        <dbReference type="Pfam" id="PF00056"/>
    </source>
</evidence>